<accession>A0A1V6SR27</accession>
<evidence type="ECO:0000313" key="2">
    <source>
        <dbReference type="EMBL" id="OQE16164.1"/>
    </source>
</evidence>
<feature type="compositionally biased region" description="Basic and acidic residues" evidence="1">
    <location>
        <begin position="58"/>
        <end position="71"/>
    </location>
</feature>
<dbReference type="Proteomes" id="UP000191285">
    <property type="component" value="Unassembled WGS sequence"/>
</dbReference>
<proteinExistence type="predicted"/>
<feature type="compositionally biased region" description="Low complexity" evidence="1">
    <location>
        <begin position="84"/>
        <end position="103"/>
    </location>
</feature>
<feature type="compositionally biased region" description="Polar residues" evidence="1">
    <location>
        <begin position="515"/>
        <end position="529"/>
    </location>
</feature>
<comment type="caution">
    <text evidence="2">The sequence shown here is derived from an EMBL/GenBank/DDBJ whole genome shotgun (WGS) entry which is preliminary data.</text>
</comment>
<sequence>MGHSGNDYISNLNRADLQLQQQKQQTQQSSSSALTDTPEQQQQQQEQPQPQPQQTQQEEQKGEDKTEESNKKPPRRFLAQPIETTSRSSKTTSSLSDSTNPSSANHPPQEEQQQEQQQETRPRKRFLPQPVETKTSSHAPPEPRRFKPEIIETEHRSVKGNEESTPPRRNVRRDRDWDCRDIRLNKPPLPTELKQNRTGSDPLDSKFSYASLIRRREQSSSSSSRRHSFRVPELPSIPSNSSEESDSETASGSRSVSPIPKESTSTSAIATDTGTDTDTGKEINNDGSSQQTQTLENDNGELSEYLLSLAAQSAQQQLKDQALAAFPNEQSYQHYDHFAIDDEALASSSSPSSEEENWIYPPKHHLKSRRQSSADLSWELEYMRHHKEEAEQRLRIMNRRKPDLRLPVPKAKPIGPSPPMLGADIILPQSTSPIGTFSNGHLHPQDENSKMEIDKSCLDCGGLWCGPTRVGGGRGTGLWMGTCQKDQHANGSGSRSASANGNDRGKMISGIMTPLNRNSIIPSLSPNLQSPSRHDHSCSHSRSPSTSTTAPTSTPSTSQPQPASPPAPAVQAKSKSIEEEFNDTFVTQIYNYLSLGYPCIARNYDTELSKISGIQISEMRADDSRVDAKGYVMAPEDEYAVACTRWRALKLYILEWARQQPNMIDERGWGGGVPERRGSWAF</sequence>
<feature type="compositionally biased region" description="Basic and acidic residues" evidence="1">
    <location>
        <begin position="141"/>
        <end position="166"/>
    </location>
</feature>
<feature type="compositionally biased region" description="Basic and acidic residues" evidence="1">
    <location>
        <begin position="173"/>
        <end position="184"/>
    </location>
</feature>
<protein>
    <submittedName>
        <fullName evidence="2">Uncharacterized protein</fullName>
    </submittedName>
</protein>
<gene>
    <name evidence="2" type="ORF">PENSTE_c025G06889</name>
</gene>
<organism evidence="2 3">
    <name type="scientific">Penicillium steckii</name>
    <dbReference type="NCBI Taxonomy" id="303698"/>
    <lineage>
        <taxon>Eukaryota</taxon>
        <taxon>Fungi</taxon>
        <taxon>Dikarya</taxon>
        <taxon>Ascomycota</taxon>
        <taxon>Pezizomycotina</taxon>
        <taxon>Eurotiomycetes</taxon>
        <taxon>Eurotiomycetidae</taxon>
        <taxon>Eurotiales</taxon>
        <taxon>Aspergillaceae</taxon>
        <taxon>Penicillium</taxon>
    </lineage>
</organism>
<dbReference type="AlphaFoldDB" id="A0A1V6SR27"/>
<dbReference type="OrthoDB" id="4716584at2759"/>
<reference evidence="3" key="1">
    <citation type="journal article" date="2017" name="Nat. Microbiol.">
        <title>Global analysis of biosynthetic gene clusters reveals vast potential of secondary metabolite production in Penicillium species.</title>
        <authorList>
            <person name="Nielsen J.C."/>
            <person name="Grijseels S."/>
            <person name="Prigent S."/>
            <person name="Ji B."/>
            <person name="Dainat J."/>
            <person name="Nielsen K.F."/>
            <person name="Frisvad J.C."/>
            <person name="Workman M."/>
            <person name="Nielsen J."/>
        </authorList>
    </citation>
    <scope>NUCLEOTIDE SEQUENCE [LARGE SCALE GENOMIC DNA]</scope>
    <source>
        <strain evidence="3">IBT 24891</strain>
    </source>
</reference>
<keyword evidence="3" id="KW-1185">Reference proteome</keyword>
<dbReference type="EMBL" id="MLKD01000025">
    <property type="protein sequence ID" value="OQE16164.1"/>
    <property type="molecule type" value="Genomic_DNA"/>
</dbReference>
<feature type="compositionally biased region" description="Polar residues" evidence="1">
    <location>
        <begin position="285"/>
        <end position="297"/>
    </location>
</feature>
<feature type="compositionally biased region" description="Low complexity" evidence="1">
    <location>
        <begin position="110"/>
        <end position="119"/>
    </location>
</feature>
<evidence type="ECO:0000256" key="1">
    <source>
        <dbReference type="SAM" id="MobiDB-lite"/>
    </source>
</evidence>
<feature type="compositionally biased region" description="Low complexity" evidence="1">
    <location>
        <begin position="540"/>
        <end position="561"/>
    </location>
</feature>
<feature type="compositionally biased region" description="Low complexity" evidence="1">
    <location>
        <begin position="18"/>
        <end position="57"/>
    </location>
</feature>
<evidence type="ECO:0000313" key="3">
    <source>
        <dbReference type="Proteomes" id="UP000191285"/>
    </source>
</evidence>
<feature type="region of interest" description="Disordered" evidence="1">
    <location>
        <begin position="1"/>
        <end position="299"/>
    </location>
</feature>
<feature type="region of interest" description="Disordered" evidence="1">
    <location>
        <begin position="486"/>
        <end position="575"/>
    </location>
</feature>
<name>A0A1V6SR27_9EURO</name>
<feature type="compositionally biased region" description="Low complexity" evidence="1">
    <location>
        <begin position="232"/>
        <end position="253"/>
    </location>
</feature>
<feature type="compositionally biased region" description="Low complexity" evidence="1">
    <location>
        <begin position="263"/>
        <end position="277"/>
    </location>
</feature>
<feature type="compositionally biased region" description="Low complexity" evidence="1">
    <location>
        <begin position="489"/>
        <end position="502"/>
    </location>
</feature>